<evidence type="ECO:0000313" key="2">
    <source>
        <dbReference type="EMBL" id="GFS75266.1"/>
    </source>
</evidence>
<dbReference type="Proteomes" id="UP000887013">
    <property type="component" value="Unassembled WGS sequence"/>
</dbReference>
<gene>
    <name evidence="2" type="ORF">NPIL_641451</name>
</gene>
<evidence type="ECO:0000256" key="1">
    <source>
        <dbReference type="SAM" id="SignalP"/>
    </source>
</evidence>
<dbReference type="EMBL" id="BMAW01050429">
    <property type="protein sequence ID" value="GFS75266.1"/>
    <property type="molecule type" value="Genomic_DNA"/>
</dbReference>
<protein>
    <submittedName>
        <fullName evidence="2">Uncharacterized protein</fullName>
    </submittedName>
</protein>
<dbReference type="OrthoDB" id="10504848at2759"/>
<dbReference type="AlphaFoldDB" id="A0A8X6MS94"/>
<feature type="signal peptide" evidence="1">
    <location>
        <begin position="1"/>
        <end position="29"/>
    </location>
</feature>
<comment type="caution">
    <text evidence="2">The sequence shown here is derived from an EMBL/GenBank/DDBJ whole genome shotgun (WGS) entry which is preliminary data.</text>
</comment>
<proteinExistence type="predicted"/>
<accession>A0A8X6MS94</accession>
<evidence type="ECO:0000313" key="3">
    <source>
        <dbReference type="Proteomes" id="UP000887013"/>
    </source>
</evidence>
<feature type="chain" id="PRO_5036481028" evidence="1">
    <location>
        <begin position="30"/>
        <end position="115"/>
    </location>
</feature>
<reference evidence="2" key="1">
    <citation type="submission" date="2020-08" db="EMBL/GenBank/DDBJ databases">
        <title>Multicomponent nature underlies the extraordinary mechanical properties of spider dragline silk.</title>
        <authorList>
            <person name="Kono N."/>
            <person name="Nakamura H."/>
            <person name="Mori M."/>
            <person name="Yoshida Y."/>
            <person name="Ohtoshi R."/>
            <person name="Malay A.D."/>
            <person name="Moran D.A.P."/>
            <person name="Tomita M."/>
            <person name="Numata K."/>
            <person name="Arakawa K."/>
        </authorList>
    </citation>
    <scope>NUCLEOTIDE SEQUENCE</scope>
</reference>
<keyword evidence="3" id="KW-1185">Reference proteome</keyword>
<name>A0A8X6MS94_NEPPI</name>
<sequence>MAAKFSREVGLHAAIVLFMCWTNPHTCLGIKKDPRSQFYGHAVIQPSIYTEAREKRDLRSIKSETCDSSSSTVVGFGRVIAKSILEKTPVSSSVASLVKSMRSMAVNRNFNWVVI</sequence>
<keyword evidence="1" id="KW-0732">Signal</keyword>
<organism evidence="2 3">
    <name type="scientific">Nephila pilipes</name>
    <name type="common">Giant wood spider</name>
    <name type="synonym">Nephila maculata</name>
    <dbReference type="NCBI Taxonomy" id="299642"/>
    <lineage>
        <taxon>Eukaryota</taxon>
        <taxon>Metazoa</taxon>
        <taxon>Ecdysozoa</taxon>
        <taxon>Arthropoda</taxon>
        <taxon>Chelicerata</taxon>
        <taxon>Arachnida</taxon>
        <taxon>Araneae</taxon>
        <taxon>Araneomorphae</taxon>
        <taxon>Entelegynae</taxon>
        <taxon>Araneoidea</taxon>
        <taxon>Nephilidae</taxon>
        <taxon>Nephila</taxon>
    </lineage>
</organism>